<dbReference type="Proteomes" id="UP000654075">
    <property type="component" value="Unassembled WGS sequence"/>
</dbReference>
<comment type="caution">
    <text evidence="2">The sequence shown here is derived from an EMBL/GenBank/DDBJ whole genome shotgun (WGS) entry which is preliminary data.</text>
</comment>
<organism evidence="2 3">
    <name type="scientific">Polarella glacialis</name>
    <name type="common">Dinoflagellate</name>
    <dbReference type="NCBI Taxonomy" id="89957"/>
    <lineage>
        <taxon>Eukaryota</taxon>
        <taxon>Sar</taxon>
        <taxon>Alveolata</taxon>
        <taxon>Dinophyceae</taxon>
        <taxon>Suessiales</taxon>
        <taxon>Suessiaceae</taxon>
        <taxon>Polarella</taxon>
    </lineage>
</organism>
<accession>A0A813EJI3</accession>
<keyword evidence="3" id="KW-1185">Reference proteome</keyword>
<reference evidence="2" key="1">
    <citation type="submission" date="2021-02" db="EMBL/GenBank/DDBJ databases">
        <authorList>
            <person name="Dougan E. K."/>
            <person name="Rhodes N."/>
            <person name="Thang M."/>
            <person name="Chan C."/>
        </authorList>
    </citation>
    <scope>NUCLEOTIDE SEQUENCE</scope>
</reference>
<feature type="compositionally biased region" description="Basic and acidic residues" evidence="1">
    <location>
        <begin position="7"/>
        <end position="16"/>
    </location>
</feature>
<evidence type="ECO:0000256" key="1">
    <source>
        <dbReference type="SAM" id="MobiDB-lite"/>
    </source>
</evidence>
<protein>
    <submittedName>
        <fullName evidence="2">Uncharacterized protein</fullName>
    </submittedName>
</protein>
<feature type="non-terminal residue" evidence="2">
    <location>
        <position position="191"/>
    </location>
</feature>
<proteinExistence type="predicted"/>
<evidence type="ECO:0000313" key="2">
    <source>
        <dbReference type="EMBL" id="CAE8597838.1"/>
    </source>
</evidence>
<feature type="compositionally biased region" description="Basic and acidic residues" evidence="1">
    <location>
        <begin position="144"/>
        <end position="168"/>
    </location>
</feature>
<feature type="compositionally biased region" description="Acidic residues" evidence="1">
    <location>
        <begin position="22"/>
        <end position="33"/>
    </location>
</feature>
<name>A0A813EJI3_POLGL</name>
<feature type="region of interest" description="Disordered" evidence="1">
    <location>
        <begin position="1"/>
        <end position="191"/>
    </location>
</feature>
<dbReference type="AlphaFoldDB" id="A0A813EJI3"/>
<gene>
    <name evidence="2" type="ORF">PGLA1383_LOCUS16266</name>
</gene>
<sequence length="191" mass="21111">AGRRQRQNQDRARELSGKPSEQLEDCLTDEDTFDPFAFHPETGMPPAPAPGSFPGKPGSRRSRRPGTAPSRQVSKRLLSFGEDRPSTAPDTSRPRSRSRPRNCKEEPIGTPYDAGTWAEGSRPGTPSPEDNATFRDYSIGPRPWSRDSGERPCTRDSGERPLSRDSGERLQGSPGGRERTAWESFPPPPIK</sequence>
<dbReference type="EMBL" id="CAJNNV010009831">
    <property type="protein sequence ID" value="CAE8597838.1"/>
    <property type="molecule type" value="Genomic_DNA"/>
</dbReference>
<feature type="non-terminal residue" evidence="2">
    <location>
        <position position="1"/>
    </location>
</feature>
<evidence type="ECO:0000313" key="3">
    <source>
        <dbReference type="Proteomes" id="UP000654075"/>
    </source>
</evidence>